<dbReference type="InterPro" id="IPR001245">
    <property type="entry name" value="Ser-Thr/Tyr_kinase_cat_dom"/>
</dbReference>
<dbReference type="EMBL" id="BQKI01000023">
    <property type="protein sequence ID" value="GJN12439.1"/>
    <property type="molecule type" value="Genomic_DNA"/>
</dbReference>
<evidence type="ECO:0000256" key="1">
    <source>
        <dbReference type="PROSITE-ProRule" id="PRU10141"/>
    </source>
</evidence>
<dbReference type="PANTHER" id="PTHR45707">
    <property type="entry name" value="C2 CALCIUM/LIPID-BINDING PLANT PHOSPHORIBOSYLTRANSFERASE FAMILY PROTEIN"/>
    <property type="match status" value="1"/>
</dbReference>
<evidence type="ECO:0000313" key="5">
    <source>
        <dbReference type="Proteomes" id="UP001054889"/>
    </source>
</evidence>
<protein>
    <recommendedName>
        <fullName evidence="3">Protein kinase domain-containing protein</fullName>
    </recommendedName>
</protein>
<keyword evidence="1" id="KW-0547">Nucleotide-binding</keyword>
<dbReference type="Proteomes" id="UP001054889">
    <property type="component" value="Unassembled WGS sequence"/>
</dbReference>
<keyword evidence="2" id="KW-0472">Membrane</keyword>
<feature type="binding site" evidence="1">
    <location>
        <position position="106"/>
    </location>
    <ligand>
        <name>ATP</name>
        <dbReference type="ChEBI" id="CHEBI:30616"/>
    </ligand>
</feature>
<dbReference type="PROSITE" id="PS50011">
    <property type="entry name" value="PROTEIN_KINASE_DOM"/>
    <property type="match status" value="1"/>
</dbReference>
<feature type="transmembrane region" description="Helical" evidence="2">
    <location>
        <begin position="12"/>
        <end position="31"/>
    </location>
</feature>
<keyword evidence="5" id="KW-1185">Reference proteome</keyword>
<dbReference type="AlphaFoldDB" id="A0AAV5DQ22"/>
<dbReference type="GO" id="GO:0004672">
    <property type="term" value="F:protein kinase activity"/>
    <property type="evidence" value="ECO:0007669"/>
    <property type="project" value="InterPro"/>
</dbReference>
<dbReference type="Pfam" id="PF07714">
    <property type="entry name" value="PK_Tyr_Ser-Thr"/>
    <property type="match status" value="1"/>
</dbReference>
<feature type="transmembrane region" description="Helical" evidence="2">
    <location>
        <begin position="173"/>
        <end position="193"/>
    </location>
</feature>
<gene>
    <name evidence="4" type="primary">ga30717</name>
    <name evidence="4" type="ORF">PR202_ga30717</name>
</gene>
<evidence type="ECO:0000256" key="2">
    <source>
        <dbReference type="SAM" id="Phobius"/>
    </source>
</evidence>
<keyword evidence="2" id="KW-1133">Transmembrane helix</keyword>
<reference evidence="4" key="2">
    <citation type="submission" date="2021-12" db="EMBL/GenBank/DDBJ databases">
        <title>Resequencing data analysis of finger millet.</title>
        <authorList>
            <person name="Hatakeyama M."/>
            <person name="Aluri S."/>
            <person name="Balachadran M.T."/>
            <person name="Sivarajan S.R."/>
            <person name="Poveda L."/>
            <person name="Shimizu-Inatsugi R."/>
            <person name="Schlapbach R."/>
            <person name="Sreeman S.M."/>
            <person name="Shimizu K.K."/>
        </authorList>
    </citation>
    <scope>NUCLEOTIDE SEQUENCE</scope>
</reference>
<organism evidence="4 5">
    <name type="scientific">Eleusine coracana subsp. coracana</name>
    <dbReference type="NCBI Taxonomy" id="191504"/>
    <lineage>
        <taxon>Eukaryota</taxon>
        <taxon>Viridiplantae</taxon>
        <taxon>Streptophyta</taxon>
        <taxon>Embryophyta</taxon>
        <taxon>Tracheophyta</taxon>
        <taxon>Spermatophyta</taxon>
        <taxon>Magnoliopsida</taxon>
        <taxon>Liliopsida</taxon>
        <taxon>Poales</taxon>
        <taxon>Poaceae</taxon>
        <taxon>PACMAD clade</taxon>
        <taxon>Chloridoideae</taxon>
        <taxon>Cynodonteae</taxon>
        <taxon>Eleusininae</taxon>
        <taxon>Eleusine</taxon>
    </lineage>
</organism>
<feature type="domain" description="Protein kinase" evidence="3">
    <location>
        <begin position="78"/>
        <end position="207"/>
    </location>
</feature>
<accession>A0AAV5DQ22</accession>
<dbReference type="FunFam" id="3.30.200.20:FF:000465">
    <property type="entry name" value="Cysteine-rich receptor-like protein kinase 6"/>
    <property type="match status" value="1"/>
</dbReference>
<dbReference type="Gene3D" id="3.30.200.20">
    <property type="entry name" value="Phosphorylase Kinase, domain 1"/>
    <property type="match status" value="1"/>
</dbReference>
<dbReference type="SUPFAM" id="SSF56112">
    <property type="entry name" value="Protein kinase-like (PK-like)"/>
    <property type="match status" value="1"/>
</dbReference>
<comment type="caution">
    <text evidence="4">The sequence shown here is derived from an EMBL/GenBank/DDBJ whole genome shotgun (WGS) entry which is preliminary data.</text>
</comment>
<dbReference type="PROSITE" id="PS00107">
    <property type="entry name" value="PROTEIN_KINASE_ATP"/>
    <property type="match status" value="1"/>
</dbReference>
<dbReference type="PANTHER" id="PTHR45707:SF76">
    <property type="entry name" value="PROTEIN KINASE DOMAIN-CONTAINING PROTEIN"/>
    <property type="match status" value="1"/>
</dbReference>
<name>A0AAV5DQ22_ELECO</name>
<evidence type="ECO:0000313" key="4">
    <source>
        <dbReference type="EMBL" id="GJN12439.1"/>
    </source>
</evidence>
<dbReference type="InterPro" id="IPR017441">
    <property type="entry name" value="Protein_kinase_ATP_BS"/>
</dbReference>
<sequence>MILSYVNFHTHISVSLLIILVVCACLYEPLMRLLGCKRANRGTSSDRKILEEQRRDIMEHVGPMKMTYKLLKDITDGFSNERLLGSGSYGVVYKGIQKDGHKIAVKLLHGMQGVDDKEFLSEFKTLTKLKHENIVQFVGFCNEAEEVPMEHEGNGYCPPEFVNYQIISMKFDIFSLGVIIIKIICGAEGYYLVDGISPAKFIKRVRG</sequence>
<keyword evidence="1" id="KW-0067">ATP-binding</keyword>
<dbReference type="GO" id="GO:0005524">
    <property type="term" value="F:ATP binding"/>
    <property type="evidence" value="ECO:0007669"/>
    <property type="project" value="UniProtKB-UniRule"/>
</dbReference>
<evidence type="ECO:0000259" key="3">
    <source>
        <dbReference type="PROSITE" id="PS50011"/>
    </source>
</evidence>
<reference evidence="4" key="1">
    <citation type="journal article" date="2018" name="DNA Res.">
        <title>Multiple hybrid de novo genome assembly of finger millet, an orphan allotetraploid crop.</title>
        <authorList>
            <person name="Hatakeyama M."/>
            <person name="Aluri S."/>
            <person name="Balachadran M.T."/>
            <person name="Sivarajan S.R."/>
            <person name="Patrignani A."/>
            <person name="Gruter S."/>
            <person name="Poveda L."/>
            <person name="Shimizu-Inatsugi R."/>
            <person name="Baeten J."/>
            <person name="Francoijs K.J."/>
            <person name="Nataraja K.N."/>
            <person name="Reddy Y.A.N."/>
            <person name="Phadnis S."/>
            <person name="Ravikumar R.L."/>
            <person name="Schlapbach R."/>
            <person name="Sreeman S.M."/>
            <person name="Shimizu K.K."/>
        </authorList>
    </citation>
    <scope>NUCLEOTIDE SEQUENCE</scope>
</reference>
<dbReference type="InterPro" id="IPR000719">
    <property type="entry name" value="Prot_kinase_dom"/>
</dbReference>
<dbReference type="InterPro" id="IPR011009">
    <property type="entry name" value="Kinase-like_dom_sf"/>
</dbReference>
<proteinExistence type="predicted"/>
<keyword evidence="2" id="KW-0812">Transmembrane</keyword>